<dbReference type="Proteomes" id="UP000276886">
    <property type="component" value="Unassembled WGS sequence"/>
</dbReference>
<evidence type="ECO:0000313" key="5">
    <source>
        <dbReference type="EMBL" id="RMO27627.1"/>
    </source>
</evidence>
<dbReference type="PANTHER" id="PTHR30349">
    <property type="entry name" value="PHAGE INTEGRASE-RELATED"/>
    <property type="match status" value="1"/>
</dbReference>
<keyword evidence="1" id="KW-0159">Chromosome partition</keyword>
<dbReference type="InterPro" id="IPR011010">
    <property type="entry name" value="DNA_brk_join_enz"/>
</dbReference>
<evidence type="ECO:0000256" key="1">
    <source>
        <dbReference type="ARBA" id="ARBA00022829"/>
    </source>
</evidence>
<dbReference type="SUPFAM" id="SSF56349">
    <property type="entry name" value="DNA breaking-rejoining enzymes"/>
    <property type="match status" value="1"/>
</dbReference>
<keyword evidence="2" id="KW-0229">DNA integration</keyword>
<reference evidence="5 6" key="1">
    <citation type="submission" date="2018-08" db="EMBL/GenBank/DDBJ databases">
        <title>Recombination of ecologically and evolutionarily significant loci maintains genetic cohesion in the Pseudomonas syringae species complex.</title>
        <authorList>
            <person name="Dillon M."/>
            <person name="Thakur S."/>
            <person name="Almeida R.N.D."/>
            <person name="Weir B.S."/>
            <person name="Guttman D.S."/>
        </authorList>
    </citation>
    <scope>NUCLEOTIDE SEQUENCE [LARGE SCALE GENOMIC DNA]</scope>
    <source>
        <strain evidence="5 6">ICMP 2788</strain>
    </source>
</reference>
<dbReference type="PROSITE" id="PS51898">
    <property type="entry name" value="TYR_RECOMBINASE"/>
    <property type="match status" value="1"/>
</dbReference>
<protein>
    <submittedName>
        <fullName evidence="5">Phage integrase</fullName>
    </submittedName>
</protein>
<dbReference type="EMBL" id="RBPQ01000136">
    <property type="protein sequence ID" value="RMO27627.1"/>
    <property type="molecule type" value="Genomic_DNA"/>
</dbReference>
<dbReference type="InterPro" id="IPR013762">
    <property type="entry name" value="Integrase-like_cat_sf"/>
</dbReference>
<proteinExistence type="predicted"/>
<dbReference type="AlphaFoldDB" id="A0A3M3U390"/>
<comment type="caution">
    <text evidence="5">The sequence shown here is derived from an EMBL/GenBank/DDBJ whole genome shotgun (WGS) entry which is preliminary data.</text>
</comment>
<dbReference type="Gene3D" id="1.10.443.10">
    <property type="entry name" value="Intergrase catalytic core"/>
    <property type="match status" value="1"/>
</dbReference>
<organism evidence="5 6">
    <name type="scientific">Pseudomonas syringae pv. pisi</name>
    <dbReference type="NCBI Taxonomy" id="59510"/>
    <lineage>
        <taxon>Bacteria</taxon>
        <taxon>Pseudomonadati</taxon>
        <taxon>Pseudomonadota</taxon>
        <taxon>Gammaproteobacteria</taxon>
        <taxon>Pseudomonadales</taxon>
        <taxon>Pseudomonadaceae</taxon>
        <taxon>Pseudomonas</taxon>
        <taxon>Pseudomonas syringae</taxon>
    </lineage>
</organism>
<dbReference type="GO" id="GO:0015074">
    <property type="term" value="P:DNA integration"/>
    <property type="evidence" value="ECO:0007669"/>
    <property type="project" value="UniProtKB-KW"/>
</dbReference>
<dbReference type="CDD" id="cd00397">
    <property type="entry name" value="DNA_BRE_C"/>
    <property type="match status" value="1"/>
</dbReference>
<dbReference type="GO" id="GO:0003677">
    <property type="term" value="F:DNA binding"/>
    <property type="evidence" value="ECO:0007669"/>
    <property type="project" value="InterPro"/>
</dbReference>
<evidence type="ECO:0000256" key="2">
    <source>
        <dbReference type="ARBA" id="ARBA00022908"/>
    </source>
</evidence>
<name>A0A3M3U390_PSESJ</name>
<dbReference type="GO" id="GO:0007059">
    <property type="term" value="P:chromosome segregation"/>
    <property type="evidence" value="ECO:0007669"/>
    <property type="project" value="UniProtKB-KW"/>
</dbReference>
<dbReference type="InterPro" id="IPR002104">
    <property type="entry name" value="Integrase_catalytic"/>
</dbReference>
<evidence type="ECO:0000313" key="6">
    <source>
        <dbReference type="Proteomes" id="UP000276886"/>
    </source>
</evidence>
<keyword evidence="3" id="KW-0233">DNA recombination</keyword>
<evidence type="ECO:0000256" key="3">
    <source>
        <dbReference type="ARBA" id="ARBA00023172"/>
    </source>
</evidence>
<feature type="domain" description="Tyr recombinase" evidence="4">
    <location>
        <begin position="218"/>
        <end position="438"/>
    </location>
</feature>
<dbReference type="GO" id="GO:0006310">
    <property type="term" value="P:DNA recombination"/>
    <property type="evidence" value="ECO:0007669"/>
    <property type="project" value="UniProtKB-KW"/>
</dbReference>
<dbReference type="Pfam" id="PF00589">
    <property type="entry name" value="Phage_integrase"/>
    <property type="match status" value="1"/>
</dbReference>
<dbReference type="InterPro" id="IPR050090">
    <property type="entry name" value="Tyrosine_recombinase_XerCD"/>
</dbReference>
<dbReference type="PANTHER" id="PTHR30349:SF81">
    <property type="entry name" value="TYROSINE RECOMBINASE XERC"/>
    <property type="match status" value="1"/>
</dbReference>
<accession>A0A3M3U390</accession>
<evidence type="ECO:0000259" key="4">
    <source>
        <dbReference type="PROSITE" id="PS51898"/>
    </source>
</evidence>
<gene>
    <name evidence="5" type="ORF">ALQ44_02873</name>
</gene>
<sequence length="478" mass="55093">MMLGTVEMKNFILVEASMTSEENYLLLQLDPYLPDECREFKPFSHYSLWLARRGYAPNTVKLYAEHVGRFIDYVYEAAHTQFPVDVELTTEAIIYSYQAYLLFGKGASNPIASTLAESLRKEKLTSHNSLAQTIESSIYWFLKVLEAKNSIAPDQLFSPFYLNRAEYRSQSEVSAHKAKSWLAAVISDSLKSVLPKEKKGRLFPQAKRRDRKNDKQGFKTIAYPIERSVDLVRQAKPRRSKTFYRDMTFYALLAATGARTSETLQIRMPDIDADTFAVFLRDPFARKTPGITEGEYKLLSWKGRDTELTYMIEPFAKIFWESLEKYLALEYNSSVDHDFVFQNSDARPFFASDRSSRDKTFKKYAQKAGLMDVSGISPHSLRHMYGTYTLNYMPVPGQSTPGFPITYVKILMGHSSVTSTMKYAKHDTDIIEVYLQHANQYVTQRGEDSLRTIREEFHARQLELLRDEAQRIKGTTND</sequence>